<dbReference type="Proteomes" id="UP001501442">
    <property type="component" value="Unassembled WGS sequence"/>
</dbReference>
<organism evidence="10 11">
    <name type="scientific">Actinoallomurus vinaceus</name>
    <dbReference type="NCBI Taxonomy" id="1080074"/>
    <lineage>
        <taxon>Bacteria</taxon>
        <taxon>Bacillati</taxon>
        <taxon>Actinomycetota</taxon>
        <taxon>Actinomycetes</taxon>
        <taxon>Streptosporangiales</taxon>
        <taxon>Thermomonosporaceae</taxon>
        <taxon>Actinoallomurus</taxon>
    </lineage>
</organism>
<reference evidence="11" key="1">
    <citation type="journal article" date="2019" name="Int. J. Syst. Evol. Microbiol.">
        <title>The Global Catalogue of Microorganisms (GCM) 10K type strain sequencing project: providing services to taxonomists for standard genome sequencing and annotation.</title>
        <authorList>
            <consortium name="The Broad Institute Genomics Platform"/>
            <consortium name="The Broad Institute Genome Sequencing Center for Infectious Disease"/>
            <person name="Wu L."/>
            <person name="Ma J."/>
        </authorList>
    </citation>
    <scope>NUCLEOTIDE SEQUENCE [LARGE SCALE GENOMIC DNA]</scope>
    <source>
        <strain evidence="11">JCM 17939</strain>
    </source>
</reference>
<protein>
    <recommendedName>
        <fullName evidence="1">non-specific serine/threonine protein kinase</fullName>
        <ecNumber evidence="1">2.7.11.1</ecNumber>
    </recommendedName>
</protein>
<dbReference type="EMBL" id="BAABHK010000002">
    <property type="protein sequence ID" value="GAA4622697.1"/>
    <property type="molecule type" value="Genomic_DNA"/>
</dbReference>
<keyword evidence="11" id="KW-1185">Reference proteome</keyword>
<evidence type="ECO:0000256" key="2">
    <source>
        <dbReference type="ARBA" id="ARBA00022527"/>
    </source>
</evidence>
<sequence length="779" mass="84131">MEPGDELGERYRLEERIGRGAFGEVWRGLDQRLHRLVAIKVLLSLHSDDRLIRRFRREALIAAGLQHPGIAVVHDVDRDGDQWFIVMELLVGRDLSELLATASAGLPIAQVISMGVQIGQALATAHARGVVHRDLKPSNLFMIDGQVKICDFGIAWAAHATSFLTAKGEALGTPHYMAPEQWRGERVDARADLYSFGCVLHALLTGRPPFAPGGLPALMHQHLAVVPDGPRAVRSEVPAELDVLVVELLAKDPADRPADADAVVARLERIADLLSAGADTTVSGGSARPGPAAQTSSEDRFAVRRRLIDDAEDAARSIGSPSEQARTLIKIAAETCVDEPGRVSGLIDDAERLIGAADDAFALSLVWLELLTAWPAIDDVITAERARGLLESAENFAHADPDREYFTTQNTETLLERIACAWYPHDPVRAEKAARGIPDPARRQRAIGALADTAVRYDTDDAERLARTLDPRHQAEALAHIAARIAAYDPVRAGRILKDAERALGGVARDERDGARASVAYVLAAGDLAKAPWLQVEAKRLIEYIPGDEERHRARARLAKAIAAHDPETARTNLTLTELGVDADISSRTTRDLIKFDIGEALIHLRSPEAERAAFQINDCGLRGRLLLELLPVLADVDADRAERLAHHVHAVDQRAVALALAARAVAVTDPGNARRLLDGAERLADVAGGNLGPHPGVFEQIAAVVATYSPDQAERIITSAISDPQHRAHALSRIAEIVAEHDTGRAERIARTVTEPAPRATALLAIARVDRPSSSPAS</sequence>
<dbReference type="InterPro" id="IPR017441">
    <property type="entry name" value="Protein_kinase_ATP_BS"/>
</dbReference>
<dbReference type="PANTHER" id="PTHR43289">
    <property type="entry name" value="MITOGEN-ACTIVATED PROTEIN KINASE KINASE KINASE 20-RELATED"/>
    <property type="match status" value="1"/>
</dbReference>
<comment type="caution">
    <text evidence="10">The sequence shown here is derived from an EMBL/GenBank/DDBJ whole genome shotgun (WGS) entry which is preliminary data.</text>
</comment>
<keyword evidence="3" id="KW-0808">Transferase</keyword>
<dbReference type="PROSITE" id="PS00108">
    <property type="entry name" value="PROTEIN_KINASE_ST"/>
    <property type="match status" value="1"/>
</dbReference>
<dbReference type="Pfam" id="PF00069">
    <property type="entry name" value="Pkinase"/>
    <property type="match status" value="1"/>
</dbReference>
<evidence type="ECO:0000256" key="1">
    <source>
        <dbReference type="ARBA" id="ARBA00012513"/>
    </source>
</evidence>
<evidence type="ECO:0000256" key="4">
    <source>
        <dbReference type="ARBA" id="ARBA00022741"/>
    </source>
</evidence>
<feature type="domain" description="Protein kinase" evidence="9">
    <location>
        <begin position="11"/>
        <end position="270"/>
    </location>
</feature>
<keyword evidence="6 7" id="KW-0067">ATP-binding</keyword>
<evidence type="ECO:0000256" key="7">
    <source>
        <dbReference type="PROSITE-ProRule" id="PRU10141"/>
    </source>
</evidence>
<dbReference type="PROSITE" id="PS00107">
    <property type="entry name" value="PROTEIN_KINASE_ATP"/>
    <property type="match status" value="1"/>
</dbReference>
<keyword evidence="2" id="KW-0723">Serine/threonine-protein kinase</keyword>
<dbReference type="Gene3D" id="1.10.510.10">
    <property type="entry name" value="Transferase(Phosphotransferase) domain 1"/>
    <property type="match status" value="1"/>
</dbReference>
<evidence type="ECO:0000256" key="3">
    <source>
        <dbReference type="ARBA" id="ARBA00022679"/>
    </source>
</evidence>
<dbReference type="InterPro" id="IPR000719">
    <property type="entry name" value="Prot_kinase_dom"/>
</dbReference>
<dbReference type="CDD" id="cd14014">
    <property type="entry name" value="STKc_PknB_like"/>
    <property type="match status" value="1"/>
</dbReference>
<feature type="region of interest" description="Disordered" evidence="8">
    <location>
        <begin position="280"/>
        <end position="299"/>
    </location>
</feature>
<dbReference type="RefSeq" id="WP_345429999.1">
    <property type="nucleotide sequence ID" value="NZ_BAABHK010000002.1"/>
</dbReference>
<dbReference type="EC" id="2.7.11.1" evidence="1"/>
<evidence type="ECO:0000256" key="5">
    <source>
        <dbReference type="ARBA" id="ARBA00022777"/>
    </source>
</evidence>
<proteinExistence type="predicted"/>
<evidence type="ECO:0000313" key="10">
    <source>
        <dbReference type="EMBL" id="GAA4622697.1"/>
    </source>
</evidence>
<keyword evidence="5" id="KW-0418">Kinase</keyword>
<dbReference type="InterPro" id="IPR008271">
    <property type="entry name" value="Ser/Thr_kinase_AS"/>
</dbReference>
<keyword evidence="4 7" id="KW-0547">Nucleotide-binding</keyword>
<dbReference type="SUPFAM" id="SSF56112">
    <property type="entry name" value="Protein kinase-like (PK-like)"/>
    <property type="match status" value="1"/>
</dbReference>
<name>A0ABP8U5C6_9ACTN</name>
<accession>A0ABP8U5C6</accession>
<evidence type="ECO:0000256" key="8">
    <source>
        <dbReference type="SAM" id="MobiDB-lite"/>
    </source>
</evidence>
<evidence type="ECO:0000256" key="6">
    <source>
        <dbReference type="ARBA" id="ARBA00022840"/>
    </source>
</evidence>
<dbReference type="PANTHER" id="PTHR43289:SF6">
    <property type="entry name" value="SERINE_THREONINE-PROTEIN KINASE NEKL-3"/>
    <property type="match status" value="1"/>
</dbReference>
<evidence type="ECO:0000259" key="9">
    <source>
        <dbReference type="PROSITE" id="PS50011"/>
    </source>
</evidence>
<evidence type="ECO:0000313" key="11">
    <source>
        <dbReference type="Proteomes" id="UP001501442"/>
    </source>
</evidence>
<dbReference type="InterPro" id="IPR011009">
    <property type="entry name" value="Kinase-like_dom_sf"/>
</dbReference>
<dbReference type="PROSITE" id="PS50011">
    <property type="entry name" value="PROTEIN_KINASE_DOM"/>
    <property type="match status" value="1"/>
</dbReference>
<dbReference type="Gene3D" id="3.30.200.20">
    <property type="entry name" value="Phosphorylase Kinase, domain 1"/>
    <property type="match status" value="1"/>
</dbReference>
<gene>
    <name evidence="10" type="ORF">GCM10023196_015940</name>
</gene>
<feature type="binding site" evidence="7">
    <location>
        <position position="40"/>
    </location>
    <ligand>
        <name>ATP</name>
        <dbReference type="ChEBI" id="CHEBI:30616"/>
    </ligand>
</feature>
<dbReference type="SMART" id="SM00220">
    <property type="entry name" value="S_TKc"/>
    <property type="match status" value="1"/>
</dbReference>